<dbReference type="GO" id="GO:0032968">
    <property type="term" value="P:positive regulation of transcription elongation by RNA polymerase II"/>
    <property type="evidence" value="ECO:0007669"/>
    <property type="project" value="TreeGrafter"/>
</dbReference>
<dbReference type="EMBL" id="CANTUO010000003">
    <property type="protein sequence ID" value="CAI5758909.1"/>
    <property type="molecule type" value="Genomic_DNA"/>
</dbReference>
<evidence type="ECO:0000256" key="4">
    <source>
        <dbReference type="ARBA" id="ARBA00023242"/>
    </source>
</evidence>
<dbReference type="PANTHER" id="PTHR12466:SF8">
    <property type="entry name" value="PARAFIBROMIN"/>
    <property type="match status" value="1"/>
</dbReference>
<organism evidence="7 8">
    <name type="scientific">Candida verbasci</name>
    <dbReference type="NCBI Taxonomy" id="1227364"/>
    <lineage>
        <taxon>Eukaryota</taxon>
        <taxon>Fungi</taxon>
        <taxon>Dikarya</taxon>
        <taxon>Ascomycota</taxon>
        <taxon>Saccharomycotina</taxon>
        <taxon>Pichiomycetes</taxon>
        <taxon>Debaryomycetaceae</taxon>
        <taxon>Candida/Lodderomyces clade</taxon>
        <taxon>Candida</taxon>
    </lineage>
</organism>
<dbReference type="Proteomes" id="UP001152885">
    <property type="component" value="Unassembled WGS sequence"/>
</dbReference>
<evidence type="ECO:0000313" key="8">
    <source>
        <dbReference type="Proteomes" id="UP001152885"/>
    </source>
</evidence>
<comment type="caution">
    <text evidence="7">The sequence shown here is derived from an EMBL/GenBank/DDBJ whole genome shotgun (WGS) entry which is preliminary data.</text>
</comment>
<dbReference type="PANTHER" id="PTHR12466">
    <property type="entry name" value="CDC73 DOMAIN PROTEIN"/>
    <property type="match status" value="1"/>
</dbReference>
<dbReference type="OrthoDB" id="2186602at2759"/>
<feature type="domain" description="Cell division control protein 73 C-terminal" evidence="6">
    <location>
        <begin position="203"/>
        <end position="355"/>
    </location>
</feature>
<dbReference type="Pfam" id="PF05179">
    <property type="entry name" value="CDC73_C"/>
    <property type="match status" value="1"/>
</dbReference>
<feature type="compositionally biased region" description="Low complexity" evidence="5">
    <location>
        <begin position="185"/>
        <end position="201"/>
    </location>
</feature>
<dbReference type="GO" id="GO:0000993">
    <property type="term" value="F:RNA polymerase II complex binding"/>
    <property type="evidence" value="ECO:0007669"/>
    <property type="project" value="TreeGrafter"/>
</dbReference>
<keyword evidence="3" id="KW-0804">Transcription</keyword>
<dbReference type="InterPro" id="IPR038103">
    <property type="entry name" value="CDC73_C_sf"/>
</dbReference>
<dbReference type="Gene3D" id="3.40.50.11990">
    <property type="entry name" value="RNA polymerase II accessory factor, Cdc73 C-terminal domain"/>
    <property type="match status" value="1"/>
</dbReference>
<comment type="similarity">
    <text evidence="2">Belongs to the CDC73 family.</text>
</comment>
<evidence type="ECO:0000256" key="2">
    <source>
        <dbReference type="ARBA" id="ARBA00010427"/>
    </source>
</evidence>
<gene>
    <name evidence="7" type="ORF">CANVERA_P3419</name>
</gene>
<dbReference type="InterPro" id="IPR007852">
    <property type="entry name" value="Cdc73/Parafibromin"/>
</dbReference>
<reference evidence="7" key="1">
    <citation type="submission" date="2022-12" db="EMBL/GenBank/DDBJ databases">
        <authorList>
            <person name="Brejova B."/>
        </authorList>
    </citation>
    <scope>NUCLEOTIDE SEQUENCE</scope>
</reference>
<dbReference type="AlphaFoldDB" id="A0A9W4XB00"/>
<dbReference type="InterPro" id="IPR031336">
    <property type="entry name" value="CDC73_C"/>
</dbReference>
<evidence type="ECO:0000259" key="6">
    <source>
        <dbReference type="Pfam" id="PF05179"/>
    </source>
</evidence>
<dbReference type="GO" id="GO:0016593">
    <property type="term" value="C:Cdc73/Paf1 complex"/>
    <property type="evidence" value="ECO:0007669"/>
    <property type="project" value="InterPro"/>
</dbReference>
<keyword evidence="4" id="KW-0539">Nucleus</keyword>
<comment type="subcellular location">
    <subcellularLocation>
        <location evidence="1">Nucleus</location>
    </subcellularLocation>
</comment>
<protein>
    <recommendedName>
        <fullName evidence="6">Cell division control protein 73 C-terminal domain-containing protein</fullName>
    </recommendedName>
</protein>
<evidence type="ECO:0000256" key="5">
    <source>
        <dbReference type="SAM" id="MobiDB-lite"/>
    </source>
</evidence>
<feature type="region of interest" description="Disordered" evidence="5">
    <location>
        <begin position="182"/>
        <end position="204"/>
    </location>
</feature>
<evidence type="ECO:0000313" key="7">
    <source>
        <dbReference type="EMBL" id="CAI5758909.1"/>
    </source>
</evidence>
<evidence type="ECO:0000256" key="3">
    <source>
        <dbReference type="ARBA" id="ARBA00023163"/>
    </source>
</evidence>
<sequence length="364" mass="42081">MSSPSPLKALHTSTINNEPIIFYAEDGNTTELINDAIEVQFGNNNEKFKLDQLTNFYNEDKPQSLKSVVFCWLHDKSSIVEYKKECANYGIQDFKFLVKTELNTWLNGSTDSCQFVKEEEEEKESKAEKSSAKRKFSDPQIERISKFEIESVDHNAALRGSKNIDFSYLINDAKRFMHELKRSKPSTTSYSSSRSNGFSNGTKKKSPIIMVSPATTALLSLSNIKQFLEEGKFIEPQQLSKPNGNLVMVSHESDKIIPSGQRIMIVDNVDMFTKPEYWDRVIAIFTTGQAWQFSKYKYQKPETLFQKYPGYYLGYSSESTPKQIKEWNVNEIKVDRDKRFKDKLVVRDFWIELEKQLINKGYGK</sequence>
<name>A0A9W4XB00_9ASCO</name>
<proteinExistence type="inferred from homology"/>
<keyword evidence="8" id="KW-1185">Reference proteome</keyword>
<accession>A0A9W4XB00</accession>
<dbReference type="GO" id="GO:0006368">
    <property type="term" value="P:transcription elongation by RNA polymerase II"/>
    <property type="evidence" value="ECO:0007669"/>
    <property type="project" value="InterPro"/>
</dbReference>
<evidence type="ECO:0000256" key="1">
    <source>
        <dbReference type="ARBA" id="ARBA00004123"/>
    </source>
</evidence>